<name>A0A3D9D5M3_9FLAO</name>
<keyword evidence="1" id="KW-0732">Signal</keyword>
<evidence type="ECO:0000256" key="1">
    <source>
        <dbReference type="SAM" id="SignalP"/>
    </source>
</evidence>
<comment type="caution">
    <text evidence="4">The sequence shown here is derived from an EMBL/GenBank/DDBJ whole genome shotgun (WGS) entry which is preliminary data.</text>
</comment>
<dbReference type="AlphaFoldDB" id="A0A3D9D5M3"/>
<protein>
    <submittedName>
        <fullName evidence="4">DUF5116 domain-containing protein</fullName>
    </submittedName>
</protein>
<reference evidence="4 5" key="1">
    <citation type="journal article" date="2006" name="Int. J. Syst. Evol. Microbiol.">
        <title>Chryseobacterium hispanicum sp. nov., isolated from the drinking water distribution system of Sevilla, Spain.</title>
        <authorList>
            <person name="Gallego V."/>
            <person name="Garcia M.T."/>
            <person name="Ventosa A."/>
        </authorList>
    </citation>
    <scope>NUCLEOTIDE SEQUENCE [LARGE SCALE GENOMIC DNA]</scope>
    <source>
        <strain evidence="4 5">KCTC 22104</strain>
    </source>
</reference>
<dbReference type="Pfam" id="PF14292">
    <property type="entry name" value="SusE"/>
    <property type="match status" value="1"/>
</dbReference>
<dbReference type="Proteomes" id="UP000256326">
    <property type="component" value="Unassembled WGS sequence"/>
</dbReference>
<evidence type="ECO:0000313" key="4">
    <source>
        <dbReference type="EMBL" id="REC73285.1"/>
    </source>
</evidence>
<feature type="signal peptide" evidence="1">
    <location>
        <begin position="1"/>
        <end position="22"/>
    </location>
</feature>
<feature type="domain" description="SusE outer membrane protein" evidence="2">
    <location>
        <begin position="22"/>
        <end position="129"/>
    </location>
</feature>
<dbReference type="InterPro" id="IPR054409">
    <property type="entry name" value="X25_BaPul-like"/>
</dbReference>
<organism evidence="4 5">
    <name type="scientific">Epilithonimonas hispanica</name>
    <dbReference type="NCBI Taxonomy" id="358687"/>
    <lineage>
        <taxon>Bacteria</taxon>
        <taxon>Pseudomonadati</taxon>
        <taxon>Bacteroidota</taxon>
        <taxon>Flavobacteriia</taxon>
        <taxon>Flavobacteriales</taxon>
        <taxon>Weeksellaceae</taxon>
        <taxon>Chryseobacterium group</taxon>
        <taxon>Epilithonimonas</taxon>
    </lineage>
</organism>
<evidence type="ECO:0000259" key="3">
    <source>
        <dbReference type="Pfam" id="PF22058"/>
    </source>
</evidence>
<feature type="chain" id="PRO_5017826852" evidence="1">
    <location>
        <begin position="23"/>
        <end position="337"/>
    </location>
</feature>
<keyword evidence="5" id="KW-1185">Reference proteome</keyword>
<dbReference type="CDD" id="cd12956">
    <property type="entry name" value="CBM_SusE-F_like"/>
    <property type="match status" value="1"/>
</dbReference>
<dbReference type="CDD" id="cd12967">
    <property type="entry name" value="CBM_SusE-F_like_u1"/>
    <property type="match status" value="1"/>
</dbReference>
<dbReference type="Gene3D" id="2.60.40.3620">
    <property type="match status" value="2"/>
</dbReference>
<gene>
    <name evidence="4" type="ORF">DRF58_00605</name>
</gene>
<feature type="domain" description="Amylopullulanase X25" evidence="3">
    <location>
        <begin position="160"/>
        <end position="218"/>
    </location>
</feature>
<proteinExistence type="predicted"/>
<dbReference type="RefSeq" id="WP_116031647.1">
    <property type="nucleotide sequence ID" value="NZ_JBHLVV010000067.1"/>
</dbReference>
<dbReference type="EMBL" id="QNUG01000001">
    <property type="protein sequence ID" value="REC73285.1"/>
    <property type="molecule type" value="Genomic_DNA"/>
</dbReference>
<dbReference type="Pfam" id="PF22058">
    <property type="entry name" value="X25_BaPul_like"/>
    <property type="match status" value="1"/>
</dbReference>
<evidence type="ECO:0000313" key="5">
    <source>
        <dbReference type="Proteomes" id="UP000256326"/>
    </source>
</evidence>
<evidence type="ECO:0000259" key="2">
    <source>
        <dbReference type="Pfam" id="PF14292"/>
    </source>
</evidence>
<accession>A0A3D9D5M3</accession>
<dbReference type="OrthoDB" id="975117at2"/>
<sequence>MKKILKLISLLAVAVVIFSCDKDEDMAVANVPTDNNTLIADKSSVVLVKENADDTSVIFNWKNPNYGVSLSVTNVLQFAVKGSDFAAPKEINLDAGILTKELSVLELNNIMLNLNLPVNEASDLDVRLKSSVNNSMVVYSQSLSLTVTPYASISYLYAPGAYQNWDPATAETLVSATSNGEYIGYIKFSAPNTEFKITLQKNWDNSYGTDDNVNLIYNGGGNLKAVSEGYQMLKVDTNALTFNLVPYSMGLIGSATPTGWDSDTDMIWNSTTQQWEIANIFLTAGELKFRLNNAWDVNYGGANGVIVVGGDNISLAVPGNYKVTLDLINLKYTLVKI</sequence>
<dbReference type="InterPro" id="IPR025970">
    <property type="entry name" value="SusE"/>
</dbReference>
<dbReference type="PROSITE" id="PS51257">
    <property type="entry name" value="PROKAR_LIPOPROTEIN"/>
    <property type="match status" value="1"/>
</dbReference>